<dbReference type="InterPro" id="IPR022642">
    <property type="entry name" value="CheR_C"/>
</dbReference>
<dbReference type="Gene3D" id="3.40.50.150">
    <property type="entry name" value="Vaccinia Virus protein VP39"/>
    <property type="match status" value="1"/>
</dbReference>
<feature type="binding site" evidence="6">
    <location>
        <position position="91"/>
    </location>
    <ligand>
        <name>S-adenosyl-L-methionine</name>
        <dbReference type="ChEBI" id="CHEBI:59789"/>
    </ligand>
</feature>
<feature type="binding site" evidence="6">
    <location>
        <position position="132"/>
    </location>
    <ligand>
        <name>S-adenosyl-L-methionine</name>
        <dbReference type="ChEBI" id="CHEBI:59789"/>
    </ligand>
</feature>
<evidence type="ECO:0000256" key="1">
    <source>
        <dbReference type="ARBA" id="ARBA00001541"/>
    </source>
</evidence>
<dbReference type="Pfam" id="PF01739">
    <property type="entry name" value="CheR"/>
    <property type="match status" value="1"/>
</dbReference>
<feature type="binding site" evidence="6">
    <location>
        <position position="156"/>
    </location>
    <ligand>
        <name>S-adenosyl-L-methionine</name>
        <dbReference type="ChEBI" id="CHEBI:59789"/>
    </ligand>
</feature>
<dbReference type="CDD" id="cd02440">
    <property type="entry name" value="AdoMet_MTases"/>
    <property type="match status" value="1"/>
</dbReference>
<evidence type="ECO:0000256" key="3">
    <source>
        <dbReference type="ARBA" id="ARBA00022679"/>
    </source>
</evidence>
<feature type="binding site" evidence="6">
    <location>
        <position position="89"/>
    </location>
    <ligand>
        <name>S-adenosyl-L-methionine</name>
        <dbReference type="ChEBI" id="CHEBI:59789"/>
    </ligand>
</feature>
<dbReference type="RefSeq" id="WP_117314821.1">
    <property type="nucleotide sequence ID" value="NZ_QQSW01000002.1"/>
</dbReference>
<dbReference type="SUPFAM" id="SSF47757">
    <property type="entry name" value="Chemotaxis receptor methyltransferase CheR, N-terminal domain"/>
    <property type="match status" value="1"/>
</dbReference>
<keyword evidence="2 5" id="KW-0489">Methyltransferase</keyword>
<reference evidence="8 9" key="1">
    <citation type="submission" date="2019-03" db="EMBL/GenBank/DDBJ databases">
        <title>Genomic Encyclopedia of Type Strains, Phase IV (KMG-IV): sequencing the most valuable type-strain genomes for metagenomic binning, comparative biology and taxonomic classification.</title>
        <authorList>
            <person name="Goeker M."/>
        </authorList>
    </citation>
    <scope>NUCLEOTIDE SEQUENCE [LARGE SCALE GENOMIC DNA]</scope>
    <source>
        <strain evidence="8 9">DSM 23344</strain>
    </source>
</reference>
<evidence type="ECO:0000259" key="7">
    <source>
        <dbReference type="PROSITE" id="PS50123"/>
    </source>
</evidence>
<feature type="binding site" evidence="6">
    <location>
        <position position="95"/>
    </location>
    <ligand>
        <name>S-adenosyl-L-methionine</name>
        <dbReference type="ChEBI" id="CHEBI:59789"/>
    </ligand>
</feature>
<feature type="binding site" evidence="6">
    <location>
        <begin position="231"/>
        <end position="232"/>
    </location>
    <ligand>
        <name>S-adenosyl-L-methionine</name>
        <dbReference type="ChEBI" id="CHEBI:59789"/>
    </ligand>
</feature>
<dbReference type="PANTHER" id="PTHR24422">
    <property type="entry name" value="CHEMOTAXIS PROTEIN METHYLTRANSFERASE"/>
    <property type="match status" value="1"/>
</dbReference>
<evidence type="ECO:0000256" key="6">
    <source>
        <dbReference type="PIRSR" id="PIRSR000410-1"/>
    </source>
</evidence>
<dbReference type="EC" id="2.1.1.80" evidence="5"/>
<dbReference type="Proteomes" id="UP000294980">
    <property type="component" value="Unassembled WGS sequence"/>
</dbReference>
<accession>A0A4R2KUK5</accession>
<dbReference type="InterPro" id="IPR000780">
    <property type="entry name" value="CheR_MeTrfase"/>
</dbReference>
<dbReference type="InterPro" id="IPR029063">
    <property type="entry name" value="SAM-dependent_MTases_sf"/>
</dbReference>
<evidence type="ECO:0000256" key="2">
    <source>
        <dbReference type="ARBA" id="ARBA00022603"/>
    </source>
</evidence>
<dbReference type="EMBL" id="SLWX01000004">
    <property type="protein sequence ID" value="TCO76572.1"/>
    <property type="molecule type" value="Genomic_DNA"/>
</dbReference>
<dbReference type="PIRSF" id="PIRSF000410">
    <property type="entry name" value="CheR"/>
    <property type="match status" value="1"/>
</dbReference>
<dbReference type="InterPro" id="IPR050903">
    <property type="entry name" value="Bact_Chemotaxis_MeTrfase"/>
</dbReference>
<dbReference type="InterPro" id="IPR026024">
    <property type="entry name" value="Chemotaxis_MeTrfase_CheR"/>
</dbReference>
<comment type="catalytic activity">
    <reaction evidence="1 5">
        <text>L-glutamyl-[protein] + S-adenosyl-L-methionine = [protein]-L-glutamate 5-O-methyl ester + S-adenosyl-L-homocysteine</text>
        <dbReference type="Rhea" id="RHEA:24452"/>
        <dbReference type="Rhea" id="RHEA-COMP:10208"/>
        <dbReference type="Rhea" id="RHEA-COMP:10311"/>
        <dbReference type="ChEBI" id="CHEBI:29973"/>
        <dbReference type="ChEBI" id="CHEBI:57856"/>
        <dbReference type="ChEBI" id="CHEBI:59789"/>
        <dbReference type="ChEBI" id="CHEBI:82795"/>
        <dbReference type="EC" id="2.1.1.80"/>
    </reaction>
</comment>
<name>A0A4R2KUK5_9GAMM</name>
<dbReference type="Gene3D" id="1.10.155.10">
    <property type="entry name" value="Chemotaxis receptor methyltransferase CheR, N-terminal domain"/>
    <property type="match status" value="1"/>
</dbReference>
<protein>
    <recommendedName>
        <fullName evidence="5">Chemotaxis protein methyltransferase</fullName>
        <ecNumber evidence="5">2.1.1.80</ecNumber>
    </recommendedName>
</protein>
<dbReference type="PROSITE" id="PS50123">
    <property type="entry name" value="CHER"/>
    <property type="match status" value="1"/>
</dbReference>
<dbReference type="GO" id="GO:0008983">
    <property type="term" value="F:protein-glutamate O-methyltransferase activity"/>
    <property type="evidence" value="ECO:0007669"/>
    <property type="project" value="UniProtKB-EC"/>
</dbReference>
<organism evidence="8 9">
    <name type="scientific">Chromatocurvus halotolerans</name>
    <dbReference type="NCBI Taxonomy" id="1132028"/>
    <lineage>
        <taxon>Bacteria</taxon>
        <taxon>Pseudomonadati</taxon>
        <taxon>Pseudomonadota</taxon>
        <taxon>Gammaproteobacteria</taxon>
        <taxon>Cellvibrionales</taxon>
        <taxon>Halieaceae</taxon>
        <taxon>Chromatocurvus</taxon>
    </lineage>
</organism>
<comment type="function">
    <text evidence="5">Methylation of the membrane-bound methyl-accepting chemotaxis proteins (MCP) to form gamma-glutamyl methyl ester residues in MCP.</text>
</comment>
<dbReference type="PRINTS" id="PR00996">
    <property type="entry name" value="CHERMTFRASE"/>
</dbReference>
<gene>
    <name evidence="8" type="ORF">EV688_10426</name>
</gene>
<dbReference type="PANTHER" id="PTHR24422:SF19">
    <property type="entry name" value="CHEMOTAXIS PROTEIN METHYLTRANSFERASE"/>
    <property type="match status" value="1"/>
</dbReference>
<dbReference type="InterPro" id="IPR036804">
    <property type="entry name" value="CheR_N_sf"/>
</dbReference>
<dbReference type="AlphaFoldDB" id="A0A4R2KUK5"/>
<dbReference type="OrthoDB" id="9816309at2"/>
<dbReference type="GO" id="GO:0032259">
    <property type="term" value="P:methylation"/>
    <property type="evidence" value="ECO:0007669"/>
    <property type="project" value="UniProtKB-KW"/>
</dbReference>
<feature type="domain" description="CheR-type methyltransferase" evidence="7">
    <location>
        <begin position="13"/>
        <end position="286"/>
    </location>
</feature>
<dbReference type="SMART" id="SM00138">
    <property type="entry name" value="MeTrc"/>
    <property type="match status" value="1"/>
</dbReference>
<keyword evidence="9" id="KW-1185">Reference proteome</keyword>
<evidence type="ECO:0000313" key="9">
    <source>
        <dbReference type="Proteomes" id="UP000294980"/>
    </source>
</evidence>
<proteinExistence type="predicted"/>
<dbReference type="SUPFAM" id="SSF53335">
    <property type="entry name" value="S-adenosyl-L-methionine-dependent methyltransferases"/>
    <property type="match status" value="1"/>
</dbReference>
<evidence type="ECO:0000313" key="8">
    <source>
        <dbReference type="EMBL" id="TCO76572.1"/>
    </source>
</evidence>
<keyword evidence="4 5" id="KW-0949">S-adenosyl-L-methionine</keyword>
<sequence>MKPNEKPKATAAPRDSEFQLTDRDFNFIKAFIAKAAGIELSDAKRNLVYSRLVRRLRVLNLPTFSAYCSHLESGDETELEHCVNALTTNLTSFFRESHHFDFLERELLPTLLKQKRDRELRVWSAGCSTGEEPYSLAMVLAERVPESWNVRILATDLDSSVVATGTAGQYTLERITGITEARRKRWFLRGKGAHDGQVRVRQELRDMITFRRLNLQDPWPLRHKFDFIFCRNVVIYFNKDTQRVLFDRFAEQLTPGGHLFIGHSETLYRVSDRFKLLGSTVYQRVN</sequence>
<keyword evidence="3 5" id="KW-0808">Transferase</keyword>
<feature type="binding site" evidence="6">
    <location>
        <begin position="214"/>
        <end position="215"/>
    </location>
    <ligand>
        <name>S-adenosyl-L-methionine</name>
        <dbReference type="ChEBI" id="CHEBI:59789"/>
    </ligand>
</feature>
<dbReference type="InterPro" id="IPR022641">
    <property type="entry name" value="CheR_N"/>
</dbReference>
<dbReference type="Pfam" id="PF03705">
    <property type="entry name" value="CheR_N"/>
    <property type="match status" value="1"/>
</dbReference>
<evidence type="ECO:0000256" key="4">
    <source>
        <dbReference type="ARBA" id="ARBA00022691"/>
    </source>
</evidence>
<evidence type="ECO:0000256" key="5">
    <source>
        <dbReference type="PIRNR" id="PIRNR000410"/>
    </source>
</evidence>
<comment type="caution">
    <text evidence="8">The sequence shown here is derived from an EMBL/GenBank/DDBJ whole genome shotgun (WGS) entry which is preliminary data.</text>
</comment>